<proteinExistence type="inferred from homology"/>
<dbReference type="EMBL" id="PVNG01000002">
    <property type="protein sequence ID" value="PRX69236.1"/>
    <property type="molecule type" value="Genomic_DNA"/>
</dbReference>
<evidence type="ECO:0000256" key="7">
    <source>
        <dbReference type="SAM" id="MobiDB-lite"/>
    </source>
</evidence>
<dbReference type="InterPro" id="IPR043129">
    <property type="entry name" value="ATPase_NBD"/>
</dbReference>
<dbReference type="PROSITE" id="PS00297">
    <property type="entry name" value="HSP70_1"/>
    <property type="match status" value="1"/>
</dbReference>
<name>A0A2T0N9A8_9ACTN</name>
<reference evidence="8 9" key="1">
    <citation type="submission" date="2018-03" db="EMBL/GenBank/DDBJ databases">
        <title>Genomic Encyclopedia of Type Strains, Phase III (KMG-III): the genomes of soil and plant-associated and newly described type strains.</title>
        <authorList>
            <person name="Whitman W."/>
        </authorList>
    </citation>
    <scope>NUCLEOTIDE SEQUENCE [LARGE SCALE GENOMIC DNA]</scope>
    <source>
        <strain evidence="8 9">CGMCC 4.7104</strain>
    </source>
</reference>
<dbReference type="Gene3D" id="3.90.640.10">
    <property type="entry name" value="Actin, Chain A, domain 4"/>
    <property type="match status" value="1"/>
</dbReference>
<dbReference type="OrthoDB" id="9766019at2"/>
<evidence type="ECO:0000313" key="8">
    <source>
        <dbReference type="EMBL" id="PRX69236.1"/>
    </source>
</evidence>
<evidence type="ECO:0000256" key="5">
    <source>
        <dbReference type="ARBA" id="ARBA00023016"/>
    </source>
</evidence>
<evidence type="ECO:0000313" key="9">
    <source>
        <dbReference type="Proteomes" id="UP000238312"/>
    </source>
</evidence>
<keyword evidence="4" id="KW-0067">ATP-binding</keyword>
<accession>A0A2T0N9A8</accession>
<feature type="region of interest" description="Disordered" evidence="7">
    <location>
        <begin position="398"/>
        <end position="432"/>
    </location>
</feature>
<dbReference type="InterPro" id="IPR013126">
    <property type="entry name" value="Hsp_70_fam"/>
</dbReference>
<evidence type="ECO:0000256" key="4">
    <source>
        <dbReference type="ARBA" id="ARBA00022840"/>
    </source>
</evidence>
<dbReference type="AlphaFoldDB" id="A0A2T0N9A8"/>
<dbReference type="PRINTS" id="PR00301">
    <property type="entry name" value="HEATSHOCK70"/>
</dbReference>
<evidence type="ECO:0000256" key="6">
    <source>
        <dbReference type="ARBA" id="ARBA00023186"/>
    </source>
</evidence>
<dbReference type="Pfam" id="PF00012">
    <property type="entry name" value="HSP70"/>
    <property type="match status" value="2"/>
</dbReference>
<dbReference type="InterPro" id="IPR018181">
    <property type="entry name" value="Heat_shock_70_CS"/>
</dbReference>
<dbReference type="GO" id="GO:0005524">
    <property type="term" value="F:ATP binding"/>
    <property type="evidence" value="ECO:0007669"/>
    <property type="project" value="UniProtKB-KW"/>
</dbReference>
<dbReference type="CDD" id="cd24029">
    <property type="entry name" value="ASKHA_NBD_HSP70_DnaK_HscA_HscC"/>
    <property type="match status" value="1"/>
</dbReference>
<dbReference type="Gene3D" id="2.60.34.10">
    <property type="entry name" value="Substrate Binding Domain Of DNAk, Chain A, domain 1"/>
    <property type="match status" value="1"/>
</dbReference>
<dbReference type="SUPFAM" id="SSF53067">
    <property type="entry name" value="Actin-like ATPase domain"/>
    <property type="match status" value="2"/>
</dbReference>
<comment type="similarity">
    <text evidence="1">Belongs to the heat shock protein 70 family.</text>
</comment>
<dbReference type="Proteomes" id="UP000238312">
    <property type="component" value="Unassembled WGS sequence"/>
</dbReference>
<keyword evidence="3" id="KW-0547">Nucleotide-binding</keyword>
<evidence type="ECO:0000256" key="2">
    <source>
        <dbReference type="ARBA" id="ARBA00022553"/>
    </source>
</evidence>
<keyword evidence="5" id="KW-0346">Stress response</keyword>
<gene>
    <name evidence="8" type="ORF">B0I32_102293</name>
</gene>
<dbReference type="GO" id="GO:0140662">
    <property type="term" value="F:ATP-dependent protein folding chaperone"/>
    <property type="evidence" value="ECO:0007669"/>
    <property type="project" value="InterPro"/>
</dbReference>
<keyword evidence="6" id="KW-0143">Chaperone</keyword>
<dbReference type="Gene3D" id="3.30.420.40">
    <property type="match status" value="2"/>
</dbReference>
<comment type="caution">
    <text evidence="8">The sequence shown here is derived from an EMBL/GenBank/DDBJ whole genome shotgun (WGS) entry which is preliminary data.</text>
</comment>
<evidence type="ECO:0000256" key="1">
    <source>
        <dbReference type="ARBA" id="ARBA00007381"/>
    </source>
</evidence>
<organism evidence="8 9">
    <name type="scientific">Nonomuraea fuscirosea</name>
    <dbReference type="NCBI Taxonomy" id="1291556"/>
    <lineage>
        <taxon>Bacteria</taxon>
        <taxon>Bacillati</taxon>
        <taxon>Actinomycetota</taxon>
        <taxon>Actinomycetes</taxon>
        <taxon>Streptosporangiales</taxon>
        <taxon>Streptosporangiaceae</taxon>
        <taxon>Nonomuraea</taxon>
    </lineage>
</organism>
<dbReference type="InterPro" id="IPR029047">
    <property type="entry name" value="HSP70_peptide-bd_sf"/>
</dbReference>
<dbReference type="RefSeq" id="WP_106235373.1">
    <property type="nucleotide sequence ID" value="NZ_PVNG01000002.1"/>
</dbReference>
<protein>
    <submittedName>
        <fullName evidence="8">Molecular chaperone DnaK</fullName>
    </submittedName>
</protein>
<keyword evidence="2" id="KW-0597">Phosphoprotein</keyword>
<dbReference type="PANTHER" id="PTHR19375">
    <property type="entry name" value="HEAT SHOCK PROTEIN 70KDA"/>
    <property type="match status" value="1"/>
</dbReference>
<dbReference type="SUPFAM" id="SSF100920">
    <property type="entry name" value="Heat shock protein 70kD (HSP70), peptide-binding domain"/>
    <property type="match status" value="1"/>
</dbReference>
<evidence type="ECO:0000256" key="3">
    <source>
        <dbReference type="ARBA" id="ARBA00022741"/>
    </source>
</evidence>
<sequence>MRDTIDFGIDLGTTNSAIAVADDDTVTVIKNNDGWDTTPSAVWMPKPDLVHVGRRARERVESDPENAAAEFKLEMGLADARTSFARAGVRLSPPQLSAEVLKSLRADAAHHTGTPPDAAVITVPAAFTLNQNKATTDAALLAGFTTACPLVQEPTAAAFAYGFDDADERAYWMVFDFGGGTFDAAVVSKRDGDLRVLDHSGDPYLGGKLIDWALVERILAPAAARELGLEEFRRDNPRWRYNFAKLKAAAEEAKILLSRMDQADLLVDLTGADGGSETFEYTLRRGELDATAEPFYERAINLCRRALKEAALGPADIDRLLLVGGVTLSPGLRERLADPRHGLGIELDVSLDPTTVVARGAAVFAATLRRPRTQTRVEGEFAVDLAYEPIVTTTRPTVAGRVSGPATGWGGHSVTLSNPEGRPPFTTGRIPLSDTGHFVTEVDIDKGRTSRFRVELIDDRGAPRPLTPDTLSIKHGEVEFGGVRLAHSLGIQLADRAFAPMLRKGVTLPTSVREVFHTAAALRRSDADAVIRIPVLQGERSRGERNRVVGQLEIRPKDVTIDLPPGTEVEVTFEVDASSLVTVVADVPLVQTQFEGEINLSDVRIPDAEVLETLLAETERRLDTLRGTASSGGSSDVAGRLARIEAEGTVTTAREQVRAARVDVGAAATAEERLRELQAELDDVEDAALLPALAEELDGLLDEADRLVDVLGDPADRVELAGLRGRSREAIRARDIAAVRAQIDRAGRLLMELERRSPDWPVTLFQGLREMLEPSGGAQALIQEGERAIAAGDRPGLDGVNQRMIRMLPKGEQDKIIGLVRR</sequence>
<keyword evidence="9" id="KW-1185">Reference proteome</keyword>